<evidence type="ECO:0000256" key="1">
    <source>
        <dbReference type="ARBA" id="ARBA00006534"/>
    </source>
</evidence>
<dbReference type="InterPro" id="IPR029062">
    <property type="entry name" value="Class_I_gatase-like"/>
</dbReference>
<organism evidence="5 6">
    <name type="scientific">Bacteriovorax stolpii</name>
    <name type="common">Bdellovibrio stolpii</name>
    <dbReference type="NCBI Taxonomy" id="960"/>
    <lineage>
        <taxon>Bacteria</taxon>
        <taxon>Pseudomonadati</taxon>
        <taxon>Bdellovibrionota</taxon>
        <taxon>Bacteriovoracia</taxon>
        <taxon>Bacteriovoracales</taxon>
        <taxon>Bacteriovoracaceae</taxon>
        <taxon>Bacteriovorax</taxon>
    </lineage>
</organism>
<dbReference type="Pfam" id="PF03575">
    <property type="entry name" value="Peptidase_S51"/>
    <property type="match status" value="1"/>
</dbReference>
<reference evidence="5 6" key="1">
    <citation type="submission" date="2018-01" db="EMBL/GenBank/DDBJ databases">
        <title>Complete genome sequence of Bacteriovorax stolpii DSM12778.</title>
        <authorList>
            <person name="Tang B."/>
            <person name="Chang J."/>
        </authorList>
    </citation>
    <scope>NUCLEOTIDE SEQUENCE [LARGE SCALE GENOMIC DNA]</scope>
    <source>
        <strain evidence="5 6">DSM 12778</strain>
    </source>
</reference>
<evidence type="ECO:0000313" key="5">
    <source>
        <dbReference type="EMBL" id="AUN99008.1"/>
    </source>
</evidence>
<keyword evidence="3" id="KW-0378">Hydrolase</keyword>
<dbReference type="SUPFAM" id="SSF52317">
    <property type="entry name" value="Class I glutamine amidotransferase-like"/>
    <property type="match status" value="1"/>
</dbReference>
<dbReference type="OrthoDB" id="3373764at2"/>
<evidence type="ECO:0000256" key="3">
    <source>
        <dbReference type="ARBA" id="ARBA00022801"/>
    </source>
</evidence>
<dbReference type="Gene3D" id="3.40.50.880">
    <property type="match status" value="1"/>
</dbReference>
<dbReference type="PANTHER" id="PTHR20842">
    <property type="entry name" value="PROTEASE S51 ALPHA-ASPARTYL DIPEPTIDASE"/>
    <property type="match status" value="1"/>
</dbReference>
<proteinExistence type="inferred from homology"/>
<gene>
    <name evidence="5" type="ORF">C0V70_13030</name>
</gene>
<dbReference type="AlphaFoldDB" id="A0A2K9NU33"/>
<sequence>MKIVLYSGGGEKENQFLNKRALELTGADVPKLTFIPSSSYDAEEDFKFFVEEFSKLGVQRFIHFCVDTPFTKTLLNEVLKSDLIFLGGGNTFYFLKHLKKNKMFGHFKKFLKRGGVLCGLSAGAIVLTPHVHTASFPHFDRDENPWDMKNLSAMRLVNFEFFPHYKNSKRYDAELKHHSKKSNLPLYACADGGGIIIEKDQLSFCGKSHVFFQGRKFTISSYLG</sequence>
<dbReference type="InterPro" id="IPR005320">
    <property type="entry name" value="Peptidase_S51"/>
</dbReference>
<dbReference type="GO" id="GO:0008236">
    <property type="term" value="F:serine-type peptidase activity"/>
    <property type="evidence" value="ECO:0007669"/>
    <property type="project" value="UniProtKB-KW"/>
</dbReference>
<name>A0A2K9NU33_BACTC</name>
<dbReference type="PANTHER" id="PTHR20842:SF0">
    <property type="entry name" value="ALPHA-ASPARTYL DIPEPTIDASE"/>
    <property type="match status" value="1"/>
</dbReference>
<keyword evidence="2" id="KW-0645">Protease</keyword>
<keyword evidence="6" id="KW-1185">Reference proteome</keyword>
<evidence type="ECO:0000313" key="6">
    <source>
        <dbReference type="Proteomes" id="UP000235584"/>
    </source>
</evidence>
<dbReference type="EMBL" id="CP025704">
    <property type="protein sequence ID" value="AUN99008.1"/>
    <property type="molecule type" value="Genomic_DNA"/>
</dbReference>
<protein>
    <submittedName>
        <fullName evidence="5">Uncharacterized protein</fullName>
    </submittedName>
</protein>
<keyword evidence="4" id="KW-0720">Serine protease</keyword>
<comment type="similarity">
    <text evidence="1">Belongs to the peptidase S51 family.</text>
</comment>
<accession>A0A2K9NU33</accession>
<dbReference type="Proteomes" id="UP000235584">
    <property type="component" value="Chromosome"/>
</dbReference>
<dbReference type="KEGG" id="bsto:C0V70_13030"/>
<evidence type="ECO:0000256" key="4">
    <source>
        <dbReference type="ARBA" id="ARBA00022825"/>
    </source>
</evidence>
<evidence type="ECO:0000256" key="2">
    <source>
        <dbReference type="ARBA" id="ARBA00022670"/>
    </source>
</evidence>
<dbReference type="GO" id="GO:0006508">
    <property type="term" value="P:proteolysis"/>
    <property type="evidence" value="ECO:0007669"/>
    <property type="project" value="UniProtKB-KW"/>
</dbReference>
<dbReference type="CDD" id="cd03129">
    <property type="entry name" value="GAT1_Peptidase_E_like"/>
    <property type="match status" value="1"/>
</dbReference>
<dbReference type="RefSeq" id="WP_102244299.1">
    <property type="nucleotide sequence ID" value="NZ_CP025704.1"/>
</dbReference>